<evidence type="ECO:0000259" key="20">
    <source>
        <dbReference type="PROSITE" id="PS50894"/>
    </source>
</evidence>
<dbReference type="PRINTS" id="PR00344">
    <property type="entry name" value="BCTRLSENSOR"/>
</dbReference>
<evidence type="ECO:0000256" key="3">
    <source>
        <dbReference type="ARBA" id="ARBA00012438"/>
    </source>
</evidence>
<dbReference type="SUPFAM" id="SSF47384">
    <property type="entry name" value="Homodimeric domain of signal transducing histidine kinase"/>
    <property type="match status" value="1"/>
</dbReference>
<evidence type="ECO:0000256" key="7">
    <source>
        <dbReference type="ARBA" id="ARBA00022679"/>
    </source>
</evidence>
<dbReference type="GO" id="GO:0000155">
    <property type="term" value="F:phosphorelay sensor kinase activity"/>
    <property type="evidence" value="ECO:0007669"/>
    <property type="project" value="InterPro"/>
</dbReference>
<dbReference type="Pfam" id="PF01627">
    <property type="entry name" value="Hpt"/>
    <property type="match status" value="1"/>
</dbReference>
<dbReference type="SMART" id="SM00387">
    <property type="entry name" value="HATPase_c"/>
    <property type="match status" value="1"/>
</dbReference>
<dbReference type="SUPFAM" id="SSF53850">
    <property type="entry name" value="Periplasmic binding protein-like II"/>
    <property type="match status" value="1"/>
</dbReference>
<evidence type="ECO:0000256" key="14">
    <source>
        <dbReference type="PROSITE-ProRule" id="PRU00110"/>
    </source>
</evidence>
<dbReference type="CDD" id="cd00082">
    <property type="entry name" value="HisKA"/>
    <property type="match status" value="1"/>
</dbReference>
<dbReference type="InterPro" id="IPR011006">
    <property type="entry name" value="CheY-like_superfamily"/>
</dbReference>
<dbReference type="InterPro" id="IPR036641">
    <property type="entry name" value="HPT_dom_sf"/>
</dbReference>
<evidence type="ECO:0000256" key="8">
    <source>
        <dbReference type="ARBA" id="ARBA00022692"/>
    </source>
</evidence>
<evidence type="ECO:0000256" key="16">
    <source>
        <dbReference type="SAM" id="Phobius"/>
    </source>
</evidence>
<evidence type="ECO:0000256" key="6">
    <source>
        <dbReference type="ARBA" id="ARBA00022553"/>
    </source>
</evidence>
<keyword evidence="9" id="KW-0418">Kinase</keyword>
<dbReference type="Gene3D" id="3.40.190.10">
    <property type="entry name" value="Periplasmic binding protein-like II"/>
    <property type="match status" value="2"/>
</dbReference>
<dbReference type="Gene3D" id="1.10.287.130">
    <property type="match status" value="1"/>
</dbReference>
<dbReference type="SMART" id="SM00448">
    <property type="entry name" value="REC"/>
    <property type="match status" value="1"/>
</dbReference>
<accession>A0A9C7QWC5</accession>
<dbReference type="PROSITE" id="PS50894">
    <property type="entry name" value="HPT"/>
    <property type="match status" value="1"/>
</dbReference>
<feature type="domain" description="Response regulatory" evidence="19">
    <location>
        <begin position="555"/>
        <end position="675"/>
    </location>
</feature>
<comment type="subcellular location">
    <subcellularLocation>
        <location evidence="2">Cell inner membrane</location>
        <topology evidence="2">Multi-pass membrane protein</topology>
    </subcellularLocation>
</comment>
<evidence type="ECO:0000313" key="22">
    <source>
        <dbReference type="Proteomes" id="UP000262210"/>
    </source>
</evidence>
<dbReference type="Pfam" id="PF02518">
    <property type="entry name" value="HATPase_c"/>
    <property type="match status" value="1"/>
</dbReference>
<dbReference type="SUPFAM" id="SSF55874">
    <property type="entry name" value="ATPase domain of HSP90 chaperone/DNA topoisomerase II/histidine kinase"/>
    <property type="match status" value="1"/>
</dbReference>
<name>A0A9C7QWC5_9GAMM</name>
<dbReference type="CDD" id="cd01007">
    <property type="entry name" value="PBP2_BvgS_HisK_like"/>
    <property type="match status" value="1"/>
</dbReference>
<keyword evidence="6 15" id="KW-0597">Phosphoprotein</keyword>
<evidence type="ECO:0000256" key="9">
    <source>
        <dbReference type="ARBA" id="ARBA00022777"/>
    </source>
</evidence>
<proteinExistence type="predicted"/>
<evidence type="ECO:0000256" key="11">
    <source>
        <dbReference type="ARBA" id="ARBA00022989"/>
    </source>
</evidence>
<evidence type="ECO:0000256" key="1">
    <source>
        <dbReference type="ARBA" id="ARBA00000085"/>
    </source>
</evidence>
<evidence type="ECO:0000256" key="17">
    <source>
        <dbReference type="SAM" id="SignalP"/>
    </source>
</evidence>
<comment type="catalytic activity">
    <reaction evidence="1">
        <text>ATP + protein L-histidine = ADP + protein N-phospho-L-histidine.</text>
        <dbReference type="EC" id="2.7.13.3"/>
    </reaction>
</comment>
<dbReference type="InterPro" id="IPR004358">
    <property type="entry name" value="Sig_transdc_His_kin-like_C"/>
</dbReference>
<dbReference type="PROSITE" id="PS50110">
    <property type="entry name" value="RESPONSE_REGULATORY"/>
    <property type="match status" value="1"/>
</dbReference>
<keyword evidence="7" id="KW-0808">Transferase</keyword>
<dbReference type="Gene3D" id="3.40.50.2300">
    <property type="match status" value="1"/>
</dbReference>
<evidence type="ECO:0000256" key="5">
    <source>
        <dbReference type="ARBA" id="ARBA00022519"/>
    </source>
</evidence>
<evidence type="ECO:0000256" key="12">
    <source>
        <dbReference type="ARBA" id="ARBA00023012"/>
    </source>
</evidence>
<dbReference type="Pfam" id="PF00072">
    <property type="entry name" value="Response_reg"/>
    <property type="match status" value="1"/>
</dbReference>
<dbReference type="Gene3D" id="1.20.120.160">
    <property type="entry name" value="HPT domain"/>
    <property type="match status" value="1"/>
</dbReference>
<keyword evidence="10" id="KW-0547">Nucleotide-binding</keyword>
<dbReference type="SUPFAM" id="SSF47226">
    <property type="entry name" value="Histidine-containing phosphotransfer domain, HPT domain"/>
    <property type="match status" value="1"/>
</dbReference>
<feature type="modified residue" description="4-aspartylphosphate" evidence="15">
    <location>
        <position position="605"/>
    </location>
</feature>
<evidence type="ECO:0000256" key="4">
    <source>
        <dbReference type="ARBA" id="ARBA00022475"/>
    </source>
</evidence>
<keyword evidence="5" id="KW-0997">Cell inner membrane</keyword>
<dbReference type="FunFam" id="3.30.565.10:FF:000010">
    <property type="entry name" value="Sensor histidine kinase RcsC"/>
    <property type="match status" value="1"/>
</dbReference>
<feature type="signal peptide" evidence="17">
    <location>
        <begin position="1"/>
        <end position="21"/>
    </location>
</feature>
<dbReference type="Pfam" id="PF00512">
    <property type="entry name" value="HisKA"/>
    <property type="match status" value="1"/>
</dbReference>
<evidence type="ECO:0000313" key="21">
    <source>
        <dbReference type="EMBL" id="HCK00042.1"/>
    </source>
</evidence>
<keyword evidence="12" id="KW-0902">Two-component regulatory system</keyword>
<feature type="modified residue" description="Phosphohistidine" evidence="14">
    <location>
        <position position="725"/>
    </location>
</feature>
<keyword evidence="4" id="KW-1003">Cell membrane</keyword>
<feature type="chain" id="PRO_5039556358" description="histidine kinase" evidence="17">
    <location>
        <begin position="22"/>
        <end position="780"/>
    </location>
</feature>
<dbReference type="InterPro" id="IPR003594">
    <property type="entry name" value="HATPase_dom"/>
</dbReference>
<evidence type="ECO:0000256" key="10">
    <source>
        <dbReference type="ARBA" id="ARBA00022840"/>
    </source>
</evidence>
<evidence type="ECO:0000256" key="15">
    <source>
        <dbReference type="PROSITE-ProRule" id="PRU00169"/>
    </source>
</evidence>
<dbReference type="PANTHER" id="PTHR43047">
    <property type="entry name" value="TWO-COMPONENT HISTIDINE PROTEIN KINASE"/>
    <property type="match status" value="1"/>
</dbReference>
<feature type="domain" description="HPt" evidence="20">
    <location>
        <begin position="686"/>
        <end position="780"/>
    </location>
</feature>
<evidence type="ECO:0000256" key="13">
    <source>
        <dbReference type="ARBA" id="ARBA00023136"/>
    </source>
</evidence>
<reference evidence="21 22" key="1">
    <citation type="journal article" date="2018" name="Nat. Biotechnol.">
        <title>A standardized bacterial taxonomy based on genome phylogeny substantially revises the tree of life.</title>
        <authorList>
            <person name="Parks D.H."/>
            <person name="Chuvochina M."/>
            <person name="Waite D.W."/>
            <person name="Rinke C."/>
            <person name="Skarshewski A."/>
            <person name="Chaumeil P.A."/>
            <person name="Hugenholtz P."/>
        </authorList>
    </citation>
    <scope>NUCLEOTIDE SEQUENCE [LARGE SCALE GENOMIC DNA]</scope>
    <source>
        <strain evidence="21">UBA11264</strain>
    </source>
</reference>
<dbReference type="Gene3D" id="3.30.565.10">
    <property type="entry name" value="Histidine kinase-like ATPase, C-terminal domain"/>
    <property type="match status" value="1"/>
</dbReference>
<dbReference type="SMART" id="SM00388">
    <property type="entry name" value="HisKA"/>
    <property type="match status" value="1"/>
</dbReference>
<dbReference type="CDD" id="cd17546">
    <property type="entry name" value="REC_hyHK_CKI1_RcsC-like"/>
    <property type="match status" value="1"/>
</dbReference>
<evidence type="ECO:0000259" key="19">
    <source>
        <dbReference type="PROSITE" id="PS50110"/>
    </source>
</evidence>
<keyword evidence="13 16" id="KW-0472">Membrane</keyword>
<feature type="transmembrane region" description="Helical" evidence="16">
    <location>
        <begin position="273"/>
        <end position="292"/>
    </location>
</feature>
<dbReference type="EC" id="2.7.13.3" evidence="3"/>
<dbReference type="InterPro" id="IPR036097">
    <property type="entry name" value="HisK_dim/P_sf"/>
</dbReference>
<dbReference type="InterPro" id="IPR001638">
    <property type="entry name" value="Solute-binding_3/MltF_N"/>
</dbReference>
<dbReference type="PROSITE" id="PS50109">
    <property type="entry name" value="HIS_KIN"/>
    <property type="match status" value="1"/>
</dbReference>
<dbReference type="SMART" id="SM00062">
    <property type="entry name" value="PBPb"/>
    <property type="match status" value="1"/>
</dbReference>
<sequence length="780" mass="87016">MSVKSALGYLLILLFPCSLLAAPTFTVQEKQWIAEHPVVPYTFIDAWPVDYQFDGRNLGLIRDYLDAITGYTGIRFQPVYPDKNGHYATPPMMISAVAANLATAEIRKQWLFSTPLTRTSTMVITQANRPSVFNLTQLAGKRVAVRQGSFYQHWLRDAGLNIQVETYEDIRQALQQVEQGEIYAALGTELSMRPLQQRFFPASLAIAGVLADSSADITMAVRREDPTLLAIVDKSLQSLTARETDVIYARWINELDLGSPPLRTVLYYYRNELLIFGALFSILMIVLRSAILSRRRAQRSEMEKSRFLAVMSHEIRTPMNSVMASLELLQTSKEAEKRHEYIEIAHASASQLLELLDNVLDHSRLESDGMALSPSVFALAPFIDSIMATHQAQAQRKSLSLTCEMTSVLREQWIIADAQRLSQILNNLLSNALKFTEKGGVTLRVTSREQTDETIMLEATVSDTGPGIPEQAQADLFQAWKQVNRPPLGGQSGSGLGLYICHQLARLMSGELQLHSRLGQGTTLTLLIPVTLTQPSAGTVAPEEAVLPRFRAGTAVLVVEDHPVNQILLRAQLEKMGCDITLAPTGEQALALIAEENYYDMVLLDCNLPDMDGYQVARKLRTLETQQEREAMPVIAISALSDAVHRQRCHDSGMNDVLTKPVNLAALSAMLLTWCGDAVVMQQVVPNEVEAPSRDELYVSLKEDLRQLRTAIAAGDRRYMRHYTHRIRGVALMHGLQTLAQQATAFEEYLLQQSSQSREMDLMVLRNLDNALEDSLKNGH</sequence>
<dbReference type="PANTHER" id="PTHR43047:SF72">
    <property type="entry name" value="OSMOSENSING HISTIDINE PROTEIN KINASE SLN1"/>
    <property type="match status" value="1"/>
</dbReference>
<dbReference type="Proteomes" id="UP000262210">
    <property type="component" value="Unassembled WGS sequence"/>
</dbReference>
<dbReference type="SUPFAM" id="SSF52172">
    <property type="entry name" value="CheY-like"/>
    <property type="match status" value="1"/>
</dbReference>
<dbReference type="InterPro" id="IPR005467">
    <property type="entry name" value="His_kinase_dom"/>
</dbReference>
<dbReference type="EMBL" id="DPSM01000015">
    <property type="protein sequence ID" value="HCK00042.1"/>
    <property type="molecule type" value="Genomic_DNA"/>
</dbReference>
<evidence type="ECO:0000256" key="2">
    <source>
        <dbReference type="ARBA" id="ARBA00004429"/>
    </source>
</evidence>
<keyword evidence="8 16" id="KW-0812">Transmembrane</keyword>
<dbReference type="AlphaFoldDB" id="A0A9C7QWC5"/>
<protein>
    <recommendedName>
        <fullName evidence="3">histidine kinase</fullName>
        <ecNumber evidence="3">2.7.13.3</ecNumber>
    </recommendedName>
</protein>
<keyword evidence="17" id="KW-0732">Signal</keyword>
<gene>
    <name evidence="21" type="ORF">DHV72_08445</name>
</gene>
<dbReference type="InterPro" id="IPR036890">
    <property type="entry name" value="HATPase_C_sf"/>
</dbReference>
<dbReference type="RefSeq" id="WP_278430908.1">
    <property type="nucleotide sequence ID" value="NZ_DPSM01000015.1"/>
</dbReference>
<feature type="domain" description="Histidine kinase" evidence="18">
    <location>
        <begin position="310"/>
        <end position="532"/>
    </location>
</feature>
<dbReference type="InterPro" id="IPR001789">
    <property type="entry name" value="Sig_transdc_resp-reg_receiver"/>
</dbReference>
<evidence type="ECO:0000259" key="18">
    <source>
        <dbReference type="PROSITE" id="PS50109"/>
    </source>
</evidence>
<keyword evidence="10" id="KW-0067">ATP-binding</keyword>
<keyword evidence="11 16" id="KW-1133">Transmembrane helix</keyword>
<comment type="caution">
    <text evidence="21">The sequence shown here is derived from an EMBL/GenBank/DDBJ whole genome shotgun (WGS) entry which is preliminary data.</text>
</comment>
<organism evidence="21 22">
    <name type="scientific">Serratia grimesii</name>
    <dbReference type="NCBI Taxonomy" id="82995"/>
    <lineage>
        <taxon>Bacteria</taxon>
        <taxon>Pseudomonadati</taxon>
        <taxon>Pseudomonadota</taxon>
        <taxon>Gammaproteobacteria</taxon>
        <taxon>Enterobacterales</taxon>
        <taxon>Yersiniaceae</taxon>
        <taxon>Serratia</taxon>
    </lineage>
</organism>
<dbReference type="InterPro" id="IPR008207">
    <property type="entry name" value="Sig_transdc_His_kin_Hpt_dom"/>
</dbReference>
<dbReference type="GO" id="GO:0005886">
    <property type="term" value="C:plasma membrane"/>
    <property type="evidence" value="ECO:0007669"/>
    <property type="project" value="UniProtKB-SubCell"/>
</dbReference>
<dbReference type="GO" id="GO:0009927">
    <property type="term" value="F:histidine phosphotransfer kinase activity"/>
    <property type="evidence" value="ECO:0007669"/>
    <property type="project" value="TreeGrafter"/>
</dbReference>
<dbReference type="InterPro" id="IPR003661">
    <property type="entry name" value="HisK_dim/P_dom"/>
</dbReference>